<organism evidence="1 2">
    <name type="scientific">Paenibacillus oryzae</name>
    <dbReference type="NCBI Taxonomy" id="1844972"/>
    <lineage>
        <taxon>Bacteria</taxon>
        <taxon>Bacillati</taxon>
        <taxon>Bacillota</taxon>
        <taxon>Bacilli</taxon>
        <taxon>Bacillales</taxon>
        <taxon>Paenibacillaceae</taxon>
        <taxon>Paenibacillus</taxon>
    </lineage>
</organism>
<name>A0A1A5YFM0_9BACL</name>
<dbReference type="OrthoDB" id="2967153at2"/>
<dbReference type="EMBL" id="LYPA01000065">
    <property type="protein sequence ID" value="OBR64389.1"/>
    <property type="molecule type" value="Genomic_DNA"/>
</dbReference>
<dbReference type="RefSeq" id="WP_068685006.1">
    <property type="nucleotide sequence ID" value="NZ_LYPA01000065.1"/>
</dbReference>
<protein>
    <recommendedName>
        <fullName evidence="3">ABM domain-containing protein</fullName>
    </recommendedName>
</protein>
<evidence type="ECO:0000313" key="2">
    <source>
        <dbReference type="Proteomes" id="UP000092024"/>
    </source>
</evidence>
<accession>A0A1A5YFM0</accession>
<keyword evidence="2" id="KW-1185">Reference proteome</keyword>
<comment type="caution">
    <text evidence="1">The sequence shown here is derived from an EMBL/GenBank/DDBJ whole genome shotgun (WGS) entry which is preliminary data.</text>
</comment>
<evidence type="ECO:0000313" key="1">
    <source>
        <dbReference type="EMBL" id="OBR64389.1"/>
    </source>
</evidence>
<dbReference type="Proteomes" id="UP000092024">
    <property type="component" value="Unassembled WGS sequence"/>
</dbReference>
<sequence length="92" mass="10865">MYICFAEYKIMPEHREPYLAFVNKLVEQESRVKVYEGSDQRELFVEIWTAQSQEEADAIKEERCGERSSWHAVSQWIAGGEAKLHVWTFKPI</sequence>
<proteinExistence type="predicted"/>
<reference evidence="1 2" key="1">
    <citation type="submission" date="2016-05" db="EMBL/GenBank/DDBJ databases">
        <title>Paenibacillus oryzae. sp. nov., isolated from the rice root.</title>
        <authorList>
            <person name="Zhang J."/>
            <person name="Zhang X."/>
        </authorList>
    </citation>
    <scope>NUCLEOTIDE SEQUENCE [LARGE SCALE GENOMIC DNA]</scope>
    <source>
        <strain evidence="1 2">1DrF-4</strain>
    </source>
</reference>
<dbReference type="AlphaFoldDB" id="A0A1A5YFM0"/>
<gene>
    <name evidence="1" type="ORF">A7K91_12875</name>
</gene>
<evidence type="ECO:0008006" key="3">
    <source>
        <dbReference type="Google" id="ProtNLM"/>
    </source>
</evidence>